<name>A0ABS0DI76_9NOCA</name>
<dbReference type="EMBL" id="JADLQN010000010">
    <property type="protein sequence ID" value="MBF6358165.1"/>
    <property type="molecule type" value="Genomic_DNA"/>
</dbReference>
<dbReference type="RefSeq" id="WP_195005004.1">
    <property type="nucleotide sequence ID" value="NZ_JADLQN010000010.1"/>
</dbReference>
<reference evidence="1 2" key="1">
    <citation type="submission" date="2020-10" db="EMBL/GenBank/DDBJ databases">
        <title>Identification of Nocardia species via Next-generation sequencing and recognition of intraspecies genetic diversity.</title>
        <authorList>
            <person name="Li P."/>
            <person name="Li P."/>
            <person name="Lu B."/>
        </authorList>
    </citation>
    <scope>NUCLEOTIDE SEQUENCE [LARGE SCALE GENOMIC DNA]</scope>
    <source>
        <strain evidence="1 2">BJ06-0143</strain>
    </source>
</reference>
<dbReference type="Proteomes" id="UP000707731">
    <property type="component" value="Unassembled WGS sequence"/>
</dbReference>
<organism evidence="1 2">
    <name type="scientific">Nocardia higoensis</name>
    <dbReference type="NCBI Taxonomy" id="228599"/>
    <lineage>
        <taxon>Bacteria</taxon>
        <taxon>Bacillati</taxon>
        <taxon>Actinomycetota</taxon>
        <taxon>Actinomycetes</taxon>
        <taxon>Mycobacteriales</taxon>
        <taxon>Nocardiaceae</taxon>
        <taxon>Nocardia</taxon>
    </lineage>
</organism>
<accession>A0ABS0DI76</accession>
<sequence>MCDPVIRLEDIAVDNYRDFAAEINEARLDQWNRDQATRYHNHQGDRIDRSD</sequence>
<comment type="caution">
    <text evidence="1">The sequence shown here is derived from an EMBL/GenBank/DDBJ whole genome shotgun (WGS) entry which is preliminary data.</text>
</comment>
<evidence type="ECO:0000313" key="1">
    <source>
        <dbReference type="EMBL" id="MBF6358165.1"/>
    </source>
</evidence>
<proteinExistence type="predicted"/>
<evidence type="ECO:0000313" key="2">
    <source>
        <dbReference type="Proteomes" id="UP000707731"/>
    </source>
</evidence>
<protein>
    <submittedName>
        <fullName evidence="1">Uncharacterized protein</fullName>
    </submittedName>
</protein>
<gene>
    <name evidence="1" type="ORF">IU449_27080</name>
</gene>
<keyword evidence="2" id="KW-1185">Reference proteome</keyword>